<reference evidence="2 3" key="1">
    <citation type="submission" date="2011-08" db="EMBL/GenBank/DDBJ databases">
        <title>The Genome Sequence of Johnsonella ignava ATCC 51276.</title>
        <authorList>
            <consortium name="The Broad Institute Genome Sequencing Platform"/>
            <person name="Earl A."/>
            <person name="Ward D."/>
            <person name="Feldgarden M."/>
            <person name="Gevers D."/>
            <person name="Izard J."/>
            <person name="Blanton J.M."/>
            <person name="Baranova O.V."/>
            <person name="Dewhirst F.E."/>
            <person name="Young S.K."/>
            <person name="Zeng Q."/>
            <person name="Gargeya S."/>
            <person name="Fitzgerald M."/>
            <person name="Haas B."/>
            <person name="Abouelleil A."/>
            <person name="Alvarado L."/>
            <person name="Arachchi H.M."/>
            <person name="Berlin A."/>
            <person name="Brown A."/>
            <person name="Chapman S.B."/>
            <person name="Chen Z."/>
            <person name="Dunbar C."/>
            <person name="Freedman E."/>
            <person name="Gearin G."/>
            <person name="Gellesch M."/>
            <person name="Goldberg J."/>
            <person name="Griggs A."/>
            <person name="Gujja S."/>
            <person name="Heiman D."/>
            <person name="Howarth C."/>
            <person name="Larson L."/>
            <person name="Lui A."/>
            <person name="MacDonald P.J.P."/>
            <person name="Montmayeur A."/>
            <person name="Murphy C."/>
            <person name="Neiman D."/>
            <person name="Pearson M."/>
            <person name="Priest M."/>
            <person name="Roberts A."/>
            <person name="Saif S."/>
            <person name="Shea T."/>
            <person name="Shenoy N."/>
            <person name="Sisk P."/>
            <person name="Stolte C."/>
            <person name="Sykes S."/>
            <person name="Wortman J."/>
            <person name="Nusbaum C."/>
            <person name="Birren B."/>
        </authorList>
    </citation>
    <scope>NUCLEOTIDE SEQUENCE [LARGE SCALE GENOMIC DNA]</scope>
    <source>
        <strain evidence="2 3">ATCC 51276</strain>
    </source>
</reference>
<dbReference type="InterPro" id="IPR003673">
    <property type="entry name" value="CoA-Trfase_fam_III"/>
</dbReference>
<comment type="caution">
    <text evidence="2">The sequence shown here is derived from an EMBL/GenBank/DDBJ whole genome shotgun (WGS) entry which is preliminary data.</text>
</comment>
<dbReference type="Pfam" id="PF02515">
    <property type="entry name" value="CoA_transf_3"/>
    <property type="match status" value="1"/>
</dbReference>
<dbReference type="GO" id="GO:0008410">
    <property type="term" value="F:CoA-transferase activity"/>
    <property type="evidence" value="ECO:0007669"/>
    <property type="project" value="TreeGrafter"/>
</dbReference>
<accession>G5GJH4</accession>
<organism evidence="2 3">
    <name type="scientific">Johnsonella ignava ATCC 51276</name>
    <dbReference type="NCBI Taxonomy" id="679200"/>
    <lineage>
        <taxon>Bacteria</taxon>
        <taxon>Bacillati</taxon>
        <taxon>Bacillota</taxon>
        <taxon>Clostridia</taxon>
        <taxon>Lachnospirales</taxon>
        <taxon>Lachnospiraceae</taxon>
        <taxon>Johnsonella</taxon>
    </lineage>
</organism>
<dbReference type="PANTHER" id="PTHR48207">
    <property type="entry name" value="SUCCINATE--HYDROXYMETHYLGLUTARATE COA-TRANSFERASE"/>
    <property type="match status" value="1"/>
</dbReference>
<evidence type="ECO:0008006" key="4">
    <source>
        <dbReference type="Google" id="ProtNLM"/>
    </source>
</evidence>
<dbReference type="SUPFAM" id="SSF89796">
    <property type="entry name" value="CoA-transferase family III (CaiB/BaiF)"/>
    <property type="match status" value="1"/>
</dbReference>
<dbReference type="InterPro" id="IPR050483">
    <property type="entry name" value="CoA-transferase_III_domain"/>
</dbReference>
<proteinExistence type="predicted"/>
<dbReference type="HOGENOM" id="CLU_033975_2_2_9"/>
<name>G5GJH4_9FIRM</name>
<evidence type="ECO:0000256" key="1">
    <source>
        <dbReference type="ARBA" id="ARBA00022679"/>
    </source>
</evidence>
<dbReference type="PATRIC" id="fig|679200.3.peg.1811"/>
<dbReference type="OrthoDB" id="9797653at2"/>
<dbReference type="CDD" id="cd03440">
    <property type="entry name" value="hot_dog"/>
    <property type="match status" value="1"/>
</dbReference>
<keyword evidence="1" id="KW-0808">Transferase</keyword>
<dbReference type="Gene3D" id="3.10.129.10">
    <property type="entry name" value="Hotdog Thioesterase"/>
    <property type="match status" value="1"/>
</dbReference>
<evidence type="ECO:0000313" key="3">
    <source>
        <dbReference type="Proteomes" id="UP000003011"/>
    </source>
</evidence>
<keyword evidence="3" id="KW-1185">Reference proteome</keyword>
<dbReference type="PANTHER" id="PTHR48207:SF3">
    <property type="entry name" value="SUCCINATE--HYDROXYMETHYLGLUTARATE COA-TRANSFERASE"/>
    <property type="match status" value="1"/>
</dbReference>
<dbReference type="RefSeq" id="WP_005541492.1">
    <property type="nucleotide sequence ID" value="NZ_JH378835.1"/>
</dbReference>
<protein>
    <recommendedName>
        <fullName evidence="4">Formyl-CoA transferase</fullName>
    </recommendedName>
</protein>
<dbReference type="AlphaFoldDB" id="G5GJH4"/>
<dbReference type="InterPro" id="IPR044855">
    <property type="entry name" value="CoA-Trfase_III_dom3_sf"/>
</dbReference>
<sequence length="523" mass="58406">MHEITMRYRMSTRDAFYGGGVVNGARSITLLEDAADRLMAKVYKNTGRCSKVKKIRLFVPCFAGDYIEIRARILKEEDEKTLIEVRSFKVAQIPEKPKFASSIDVLEDPPLSTLAIFEYEIPKKKLDRKSGNKALSGIRVLDLTHAYNGPFCTTLLGDNGAEVIKFEPIGGEQCRFWPPIDEKTNESGFYAFLNRNKKGCTINLKSDKGREIFYKLVKEADIVVENFRPGVTKKLKVDYETLKKINPGIIYASGTGFGQYGPLSHRPCYDIVAQSLAGMVNITGYPDTPPVKVGASIADNVTGIYLCVGVLMALYRRSVTGKGQHVDVAMADTIFTLLENAIVTTTLSGTIPQRQGNIDLTIAPFNIYEAEDGYVALGVGNDKLFKVFCDVIGRSDLVQHPKYCTNDLRVKNYNDGLHDIIVQWVKKHKKRDIEEMFDKVGIPCGPVLDMKEAIEHPQFQEREMMVHMEHPLIGDMYFQGCPIKLSATPGSVDTPAPMLGQHNKEIYGLSDAELEELKKEGII</sequence>
<dbReference type="InterPro" id="IPR023606">
    <property type="entry name" value="CoA-Trfase_III_dom_1_sf"/>
</dbReference>
<dbReference type="EMBL" id="ACZL01000029">
    <property type="protein sequence ID" value="EHI55094.1"/>
    <property type="molecule type" value="Genomic_DNA"/>
</dbReference>
<dbReference type="InterPro" id="IPR029069">
    <property type="entry name" value="HotDog_dom_sf"/>
</dbReference>
<dbReference type="Gene3D" id="3.30.1540.10">
    <property type="entry name" value="formyl-coa transferase, domain 3"/>
    <property type="match status" value="1"/>
</dbReference>
<dbReference type="eggNOG" id="COG1804">
    <property type="taxonomic scope" value="Bacteria"/>
</dbReference>
<dbReference type="Proteomes" id="UP000003011">
    <property type="component" value="Unassembled WGS sequence"/>
</dbReference>
<evidence type="ECO:0000313" key="2">
    <source>
        <dbReference type="EMBL" id="EHI55094.1"/>
    </source>
</evidence>
<gene>
    <name evidence="2" type="ORF">HMPREF9333_01714</name>
</gene>
<dbReference type="SUPFAM" id="SSF54637">
    <property type="entry name" value="Thioesterase/thiol ester dehydrase-isomerase"/>
    <property type="match status" value="1"/>
</dbReference>
<dbReference type="Gene3D" id="3.40.50.10540">
    <property type="entry name" value="Crotonobetainyl-coa:carnitine coa-transferase, domain 1"/>
    <property type="match status" value="1"/>
</dbReference>
<dbReference type="STRING" id="679200.HMPREF9333_01714"/>